<comment type="similarity">
    <text evidence="1 2">Belongs to the anti-sigma-factor antagonist family.</text>
</comment>
<feature type="domain" description="STAS" evidence="3">
    <location>
        <begin position="17"/>
        <end position="124"/>
    </location>
</feature>
<keyword evidence="5" id="KW-1185">Reference proteome</keyword>
<dbReference type="InterPro" id="IPR002645">
    <property type="entry name" value="STAS_dom"/>
</dbReference>
<dbReference type="RefSeq" id="WP_343938937.1">
    <property type="nucleotide sequence ID" value="NZ_BAAAHP010000018.1"/>
</dbReference>
<reference evidence="4 5" key="1">
    <citation type="journal article" date="2019" name="Int. J. Syst. Evol. Microbiol.">
        <title>The Global Catalogue of Microorganisms (GCM) 10K type strain sequencing project: providing services to taxonomists for standard genome sequencing and annotation.</title>
        <authorList>
            <consortium name="The Broad Institute Genomics Platform"/>
            <consortium name="The Broad Institute Genome Sequencing Center for Infectious Disease"/>
            <person name="Wu L."/>
            <person name="Ma J."/>
        </authorList>
    </citation>
    <scope>NUCLEOTIDE SEQUENCE [LARGE SCALE GENOMIC DNA]</scope>
    <source>
        <strain evidence="4 5">JCM 11117</strain>
    </source>
</reference>
<dbReference type="SUPFAM" id="SSF52091">
    <property type="entry name" value="SpoIIaa-like"/>
    <property type="match status" value="1"/>
</dbReference>
<dbReference type="PROSITE" id="PS50801">
    <property type="entry name" value="STAS"/>
    <property type="match status" value="1"/>
</dbReference>
<dbReference type="InterPro" id="IPR003658">
    <property type="entry name" value="Anti-sigma_ant"/>
</dbReference>
<evidence type="ECO:0000256" key="1">
    <source>
        <dbReference type="ARBA" id="ARBA00009013"/>
    </source>
</evidence>
<accession>A0ABN1P6Z4</accession>
<dbReference type="Pfam" id="PF01740">
    <property type="entry name" value="STAS"/>
    <property type="match status" value="1"/>
</dbReference>
<evidence type="ECO:0000259" key="3">
    <source>
        <dbReference type="PROSITE" id="PS50801"/>
    </source>
</evidence>
<protein>
    <recommendedName>
        <fullName evidence="2">Anti-sigma factor antagonist</fullName>
    </recommendedName>
</protein>
<dbReference type="CDD" id="cd07043">
    <property type="entry name" value="STAS_anti-anti-sigma_factors"/>
    <property type="match status" value="1"/>
</dbReference>
<organism evidence="4 5">
    <name type="scientific">Pseudonocardia zijingensis</name>
    <dbReference type="NCBI Taxonomy" id="153376"/>
    <lineage>
        <taxon>Bacteria</taxon>
        <taxon>Bacillati</taxon>
        <taxon>Actinomycetota</taxon>
        <taxon>Actinomycetes</taxon>
        <taxon>Pseudonocardiales</taxon>
        <taxon>Pseudonocardiaceae</taxon>
        <taxon>Pseudonocardia</taxon>
    </lineage>
</organism>
<gene>
    <name evidence="4" type="ORF">GCM10009559_07750</name>
</gene>
<dbReference type="Proteomes" id="UP001499967">
    <property type="component" value="Unassembled WGS sequence"/>
</dbReference>
<dbReference type="NCBIfam" id="TIGR00377">
    <property type="entry name" value="ant_ant_sig"/>
    <property type="match status" value="1"/>
</dbReference>
<dbReference type="Gene3D" id="3.30.750.24">
    <property type="entry name" value="STAS domain"/>
    <property type="match status" value="1"/>
</dbReference>
<name>A0ABN1P6Z4_9PSEU</name>
<evidence type="ECO:0000313" key="5">
    <source>
        <dbReference type="Proteomes" id="UP001499967"/>
    </source>
</evidence>
<dbReference type="EMBL" id="BAAAHP010000018">
    <property type="protein sequence ID" value="GAA0923532.1"/>
    <property type="molecule type" value="Genomic_DNA"/>
</dbReference>
<sequence>MVNKTSRTWLPEDEYAFAVAVRRRDAVTTVHVAGEIDSFTGGDLEAVIHEQLAHRPIRLIVDLSRVAVLGSTGLALLTRAKNVCRERGVELALAGSSRMDLVRQLKITGLERLLVTGSAGASQP</sequence>
<dbReference type="PANTHER" id="PTHR33495">
    <property type="entry name" value="ANTI-SIGMA FACTOR ANTAGONIST TM_1081-RELATED-RELATED"/>
    <property type="match status" value="1"/>
</dbReference>
<dbReference type="InterPro" id="IPR036513">
    <property type="entry name" value="STAS_dom_sf"/>
</dbReference>
<dbReference type="PANTHER" id="PTHR33495:SF2">
    <property type="entry name" value="ANTI-SIGMA FACTOR ANTAGONIST TM_1081-RELATED"/>
    <property type="match status" value="1"/>
</dbReference>
<evidence type="ECO:0000313" key="4">
    <source>
        <dbReference type="EMBL" id="GAA0923532.1"/>
    </source>
</evidence>
<proteinExistence type="inferred from homology"/>
<comment type="caution">
    <text evidence="4">The sequence shown here is derived from an EMBL/GenBank/DDBJ whole genome shotgun (WGS) entry which is preliminary data.</text>
</comment>
<evidence type="ECO:0000256" key="2">
    <source>
        <dbReference type="RuleBase" id="RU003749"/>
    </source>
</evidence>